<reference evidence="3" key="1">
    <citation type="journal article" date="2013" name="Genome Announc.">
        <title>Whole-Genome Sequencing of Lactobacillus shenzhenensis Strain LY-73T.</title>
        <authorList>
            <person name="Lin Z."/>
            <person name="Liu Z."/>
            <person name="Yang R."/>
            <person name="Zou Y."/>
            <person name="Wan D."/>
            <person name="Chen J."/>
            <person name="Guo M."/>
            <person name="Zhao J."/>
            <person name="Fang C."/>
            <person name="Yang R."/>
            <person name="Liu F."/>
        </authorList>
    </citation>
    <scope>NUCLEOTIDE SEQUENCE [LARGE SCALE GENOMIC DNA]</scope>
    <source>
        <strain evidence="3">LY-73</strain>
    </source>
</reference>
<proteinExistence type="predicted"/>
<dbReference type="InterPro" id="IPR032083">
    <property type="entry name" value="DUF4811"/>
</dbReference>
<accession>U4TLS1</accession>
<dbReference type="OrthoDB" id="2249491at2"/>
<sequence length="239" mass="26089">MILWILGIAVIALYLSFIMMRSGVARTALIAVFGAIVLGALVLVTINDQNNFGMVEKTTTTTQTITSASPSKQLPLLLYQNVGTNGKRQVYIYKHDGKTTHSKADYAVTNKVQPSASAQSAQVVKKRTTWRYQNDFYRVLFGNENDGLFAKQVNTYIIPKTWTTLTTSQAKALAKRLKAFQHPSAAQKAQMQAAVAAQVKAARMKNPQMTAAQQAAVVKEATAKIQQQAIQAAIAAVKK</sequence>
<dbReference type="AlphaFoldDB" id="U4TLS1"/>
<dbReference type="HOGENOM" id="CLU_096771_0_0_9"/>
<protein>
    <recommendedName>
        <fullName evidence="4">DUF4811 domain-containing protein</fullName>
    </recommendedName>
</protein>
<dbReference type="Proteomes" id="UP000030647">
    <property type="component" value="Unassembled WGS sequence"/>
</dbReference>
<keyword evidence="1" id="KW-0812">Transmembrane</keyword>
<keyword evidence="1" id="KW-0472">Membrane</keyword>
<feature type="transmembrane region" description="Helical" evidence="1">
    <location>
        <begin position="5"/>
        <end position="22"/>
    </location>
</feature>
<evidence type="ECO:0000313" key="3">
    <source>
        <dbReference type="Proteomes" id="UP000030647"/>
    </source>
</evidence>
<name>U4TLS1_9LACO</name>
<dbReference type="EMBL" id="KI271600">
    <property type="protein sequence ID" value="ERL64330.1"/>
    <property type="molecule type" value="Genomic_DNA"/>
</dbReference>
<evidence type="ECO:0000256" key="1">
    <source>
        <dbReference type="SAM" id="Phobius"/>
    </source>
</evidence>
<feature type="transmembrane region" description="Helical" evidence="1">
    <location>
        <begin position="28"/>
        <end position="47"/>
    </location>
</feature>
<dbReference type="RefSeq" id="WP_022530430.1">
    <property type="nucleotide sequence ID" value="NZ_KI271600.1"/>
</dbReference>
<dbReference type="Pfam" id="PF16069">
    <property type="entry name" value="DUF4811"/>
    <property type="match status" value="1"/>
</dbReference>
<evidence type="ECO:0000313" key="2">
    <source>
        <dbReference type="EMBL" id="ERL64330.1"/>
    </source>
</evidence>
<keyword evidence="1" id="KW-1133">Transmembrane helix</keyword>
<dbReference type="STRING" id="1231336.L248_1098"/>
<evidence type="ECO:0008006" key="4">
    <source>
        <dbReference type="Google" id="ProtNLM"/>
    </source>
</evidence>
<keyword evidence="3" id="KW-1185">Reference proteome</keyword>
<gene>
    <name evidence="2" type="ORF">L248_1098</name>
</gene>
<dbReference type="eggNOG" id="ENOG5032RPZ">
    <property type="taxonomic scope" value="Bacteria"/>
</dbReference>
<organism evidence="2 3">
    <name type="scientific">Schleiferilactobacillus shenzhenensis LY-73</name>
    <dbReference type="NCBI Taxonomy" id="1231336"/>
    <lineage>
        <taxon>Bacteria</taxon>
        <taxon>Bacillati</taxon>
        <taxon>Bacillota</taxon>
        <taxon>Bacilli</taxon>
        <taxon>Lactobacillales</taxon>
        <taxon>Lactobacillaceae</taxon>
        <taxon>Schleiferilactobacillus</taxon>
    </lineage>
</organism>